<evidence type="ECO:0000313" key="2">
    <source>
        <dbReference type="Proteomes" id="UP000618926"/>
    </source>
</evidence>
<protein>
    <submittedName>
        <fullName evidence="1">Type VI secretion system baseplate subunit TssF</fullName>
    </submittedName>
</protein>
<accession>A0ABR9NQA3</accession>
<dbReference type="Proteomes" id="UP000618926">
    <property type="component" value="Unassembled WGS sequence"/>
</dbReference>
<dbReference type="NCBIfam" id="TIGR03359">
    <property type="entry name" value="VI_chp_6"/>
    <property type="match status" value="1"/>
</dbReference>
<evidence type="ECO:0000313" key="1">
    <source>
        <dbReference type="EMBL" id="MBE2886437.1"/>
    </source>
</evidence>
<dbReference type="PIRSF" id="PIRSF028304">
    <property type="entry name" value="UCP028304"/>
    <property type="match status" value="1"/>
</dbReference>
<sequence length="577" mass="62791">MITRHFQEELVRLKELGAEFAAAHPALAPMLGGPSADPDVERLLEGVAFQTALLRQKLDDDFPEVVHDLVRLVAPHYLRPVPATTIVAFEPKPSLTRSRLIPAGAELASIPVEGTRCLFRTTSPVELHPLELLDATFAQPAGSAPAVTLSLSLTGLPLDHWEPRSLRFFLAGDHARATELFLILSRHLKRIVITAEERGASASLPAACLQPVGFNDDEHLIPWPSHAFPGYRLVQEYFAAPQRFLFLELTGWERWTARGSGSRFTITFELGGLVLPPPPVRRESFVLFASPAVNLFPHDAEPILLDHRVGRYPVRPAGLAPGHGQVYSVDRVTGIVRGAATERTYHPFGQFSADAGAQPTFHTAVSASPVRAGFDVHLAVAYPQGEGLPAAETLSIALTCSNGRLPENLWLGDLCEPTSSSPASATFHNITPLTPALLPPLGKNLLWRLVSHLSLNRLSLASADNLRTLLALYLFEEGGGRGELAANRKRLDGIEAVIAKPAGRLVGGHLLRGSEIVLTLRGDHFAGPGDLFLFGAVLDRFLGGYASLNSFTRLTVRESVREEVYSWPPRLGHRQLL</sequence>
<dbReference type="PANTHER" id="PTHR35370">
    <property type="entry name" value="CYTOPLASMIC PROTEIN-RELATED-RELATED"/>
    <property type="match status" value="1"/>
</dbReference>
<dbReference type="EMBL" id="JADBFD010000001">
    <property type="protein sequence ID" value="MBE2886437.1"/>
    <property type="molecule type" value="Genomic_DNA"/>
</dbReference>
<name>A0ABR9NQA3_9BACT</name>
<dbReference type="Pfam" id="PF05947">
    <property type="entry name" value="T6SS_TssF"/>
    <property type="match status" value="1"/>
</dbReference>
<dbReference type="InterPro" id="IPR010272">
    <property type="entry name" value="T6SS_TssF"/>
</dbReference>
<organism evidence="1 2">
    <name type="scientific">Geobacter anodireducens</name>
    <dbReference type="NCBI Taxonomy" id="1340425"/>
    <lineage>
        <taxon>Bacteria</taxon>
        <taxon>Pseudomonadati</taxon>
        <taxon>Thermodesulfobacteriota</taxon>
        <taxon>Desulfuromonadia</taxon>
        <taxon>Geobacterales</taxon>
        <taxon>Geobacteraceae</taxon>
        <taxon>Geobacter</taxon>
    </lineage>
</organism>
<comment type="caution">
    <text evidence="1">The sequence shown here is derived from an EMBL/GenBank/DDBJ whole genome shotgun (WGS) entry which is preliminary data.</text>
</comment>
<dbReference type="PANTHER" id="PTHR35370:SF4">
    <property type="entry name" value="TYPE VI SECRETION SYSTEM BASEPLATE SUBUNIT TSSF"/>
    <property type="match status" value="1"/>
</dbReference>
<keyword evidence="2" id="KW-1185">Reference proteome</keyword>
<reference evidence="1 2" key="1">
    <citation type="submission" date="2020-10" db="EMBL/GenBank/DDBJ databases">
        <title>Investigation of anaerobic biodegradation of phenanthrene by a sulfate-dependent Geobacter anodireducens strain PheS2.</title>
        <authorList>
            <person name="Zhang Z."/>
        </authorList>
    </citation>
    <scope>NUCLEOTIDE SEQUENCE [LARGE SCALE GENOMIC DNA]</scope>
    <source>
        <strain evidence="1 2">PheS2</strain>
    </source>
</reference>
<gene>
    <name evidence="1" type="primary">tssF</name>
    <name evidence="1" type="ORF">IIE05_00475</name>
</gene>
<dbReference type="RefSeq" id="WP_192904930.1">
    <property type="nucleotide sequence ID" value="NZ_JADBFD010000001.1"/>
</dbReference>
<proteinExistence type="predicted"/>